<evidence type="ECO:0000256" key="2">
    <source>
        <dbReference type="ARBA" id="ARBA00006075"/>
    </source>
</evidence>
<keyword evidence="4" id="KW-0236">DNA replication inhibitor</keyword>
<dbReference type="InterPro" id="IPR012923">
    <property type="entry name" value="Csm3"/>
</dbReference>
<comment type="function">
    <text evidence="7">Plays an important role in the control of DNA replication and the maintenance of replication fork stability.</text>
</comment>
<name>A0A179IUQ0_CORDF</name>
<evidence type="ECO:0000256" key="8">
    <source>
        <dbReference type="SAM" id="MobiDB-lite"/>
    </source>
</evidence>
<comment type="similarity">
    <text evidence="2 7">Belongs to the CSM3 family.</text>
</comment>
<dbReference type="OrthoDB" id="437078at2759"/>
<dbReference type="GO" id="GO:0003677">
    <property type="term" value="F:DNA binding"/>
    <property type="evidence" value="ECO:0007669"/>
    <property type="project" value="TreeGrafter"/>
</dbReference>
<keyword evidence="11" id="KW-1185">Reference proteome</keyword>
<dbReference type="PANTHER" id="PTHR13220:SF11">
    <property type="entry name" value="TIMELESS-INTERACTING PROTEIN"/>
    <property type="match status" value="1"/>
</dbReference>
<dbReference type="InterPro" id="IPR040038">
    <property type="entry name" value="TIPIN/Csm3/Swi3"/>
</dbReference>
<evidence type="ECO:0000256" key="7">
    <source>
        <dbReference type="RuleBase" id="RU366049"/>
    </source>
</evidence>
<dbReference type="AlphaFoldDB" id="A0A179IUQ0"/>
<feature type="compositionally biased region" description="Low complexity" evidence="8">
    <location>
        <begin position="1"/>
        <end position="11"/>
    </location>
</feature>
<protein>
    <recommendedName>
        <fullName evidence="7">Chromosome segregation in meiosis protein</fullName>
    </recommendedName>
</protein>
<evidence type="ECO:0000313" key="11">
    <source>
        <dbReference type="Proteomes" id="UP000243081"/>
    </source>
</evidence>
<evidence type="ECO:0000259" key="9">
    <source>
        <dbReference type="Pfam" id="PF07962"/>
    </source>
</evidence>
<organism evidence="10 11">
    <name type="scientific">Cordyceps confragosa</name>
    <name type="common">Lecanicillium lecanii</name>
    <dbReference type="NCBI Taxonomy" id="2714763"/>
    <lineage>
        <taxon>Eukaryota</taxon>
        <taxon>Fungi</taxon>
        <taxon>Dikarya</taxon>
        <taxon>Ascomycota</taxon>
        <taxon>Pezizomycotina</taxon>
        <taxon>Sordariomycetes</taxon>
        <taxon>Hypocreomycetidae</taxon>
        <taxon>Hypocreales</taxon>
        <taxon>Cordycipitaceae</taxon>
        <taxon>Akanthomyces</taxon>
    </lineage>
</organism>
<evidence type="ECO:0000256" key="4">
    <source>
        <dbReference type="ARBA" id="ARBA00022880"/>
    </source>
</evidence>
<keyword evidence="6 7" id="KW-0131">Cell cycle</keyword>
<comment type="caution">
    <text evidence="10">The sequence shown here is derived from an EMBL/GenBank/DDBJ whole genome shotgun (WGS) entry which is preliminary data.</text>
</comment>
<dbReference type="GO" id="GO:0043111">
    <property type="term" value="P:replication fork arrest"/>
    <property type="evidence" value="ECO:0007669"/>
    <property type="project" value="TreeGrafter"/>
</dbReference>
<feature type="region of interest" description="Disordered" evidence="8">
    <location>
        <begin position="1"/>
        <end position="56"/>
    </location>
</feature>
<dbReference type="GO" id="GO:0031297">
    <property type="term" value="P:replication fork processing"/>
    <property type="evidence" value="ECO:0007669"/>
    <property type="project" value="UniProtKB-UniRule"/>
</dbReference>
<keyword evidence="5 7" id="KW-0539">Nucleus</keyword>
<dbReference type="GO" id="GO:0000076">
    <property type="term" value="P:DNA replication checkpoint signaling"/>
    <property type="evidence" value="ECO:0007669"/>
    <property type="project" value="UniProtKB-UniRule"/>
</dbReference>
<feature type="region of interest" description="Disordered" evidence="8">
    <location>
        <begin position="176"/>
        <end position="208"/>
    </location>
</feature>
<comment type="subcellular location">
    <subcellularLocation>
        <location evidence="1 7">Nucleus</location>
    </subcellularLocation>
</comment>
<feature type="domain" description="Chromosome segregation in meiosis protein 3" evidence="9">
    <location>
        <begin position="69"/>
        <end position="150"/>
    </location>
</feature>
<gene>
    <name evidence="10" type="ORF">LLEC1_04908</name>
</gene>
<accession>A0A179IUQ0</accession>
<keyword evidence="3 7" id="KW-0227">DNA damage</keyword>
<evidence type="ECO:0000256" key="5">
    <source>
        <dbReference type="ARBA" id="ARBA00023242"/>
    </source>
</evidence>
<feature type="non-terminal residue" evidence="10">
    <location>
        <position position="208"/>
    </location>
</feature>
<proteinExistence type="inferred from homology"/>
<dbReference type="EMBL" id="LUKN01000175">
    <property type="protein sequence ID" value="OAR05650.1"/>
    <property type="molecule type" value="Genomic_DNA"/>
</dbReference>
<evidence type="ECO:0000256" key="1">
    <source>
        <dbReference type="ARBA" id="ARBA00004123"/>
    </source>
</evidence>
<dbReference type="Pfam" id="PF07962">
    <property type="entry name" value="Swi3"/>
    <property type="match status" value="1"/>
</dbReference>
<dbReference type="Proteomes" id="UP000243081">
    <property type="component" value="Unassembled WGS sequence"/>
</dbReference>
<dbReference type="PANTHER" id="PTHR13220">
    <property type="entry name" value="TIMELESS INTERACTING-RELATED"/>
    <property type="match status" value="1"/>
</dbReference>
<evidence type="ECO:0000313" key="10">
    <source>
        <dbReference type="EMBL" id="OAR05650.1"/>
    </source>
</evidence>
<sequence length="208" mass="22826">MPSATKSAAKAASRENHDELDNYNVGDLSDDPFATPSPPSKNKRKTADAGLGIDEEVDVQKRARAPTVKLDEERLLSAAGIPKLRRRAQGLKLKGKGHEFSDMARLLSFYQLWLDDLYPKARFLDALAMVEKAGHKKRLMTARNEWLNECKPKPTEEKDDDDPFALEESADIAASAAVSLPERPSAGRLIQGREGGEGGPSTPPRDHP</sequence>
<evidence type="ECO:0000256" key="3">
    <source>
        <dbReference type="ARBA" id="ARBA00022763"/>
    </source>
</evidence>
<evidence type="ECO:0000256" key="6">
    <source>
        <dbReference type="ARBA" id="ARBA00023306"/>
    </source>
</evidence>
<reference evidence="10 11" key="1">
    <citation type="submission" date="2016-03" db="EMBL/GenBank/DDBJ databases">
        <title>Fine-scale spatial genetic structure of a fungal parasite of coffee scale insects.</title>
        <authorList>
            <person name="Jackson D."/>
            <person name="Zemenick K.A."/>
            <person name="Malloure B."/>
            <person name="Quandt C.A."/>
            <person name="James T.Y."/>
        </authorList>
    </citation>
    <scope>NUCLEOTIDE SEQUENCE [LARGE SCALE GENOMIC DNA]</scope>
    <source>
        <strain evidence="10 11">UM487</strain>
    </source>
</reference>
<dbReference type="GO" id="GO:0031298">
    <property type="term" value="C:replication fork protection complex"/>
    <property type="evidence" value="ECO:0007669"/>
    <property type="project" value="TreeGrafter"/>
</dbReference>
<dbReference type="GO" id="GO:0006974">
    <property type="term" value="P:DNA damage response"/>
    <property type="evidence" value="ECO:0007669"/>
    <property type="project" value="UniProtKB-KW"/>
</dbReference>